<evidence type="ECO:0000256" key="2">
    <source>
        <dbReference type="ARBA" id="ARBA00008017"/>
    </source>
</evidence>
<evidence type="ECO:0000256" key="4">
    <source>
        <dbReference type="ARBA" id="ARBA00022692"/>
    </source>
</evidence>
<evidence type="ECO:0000259" key="8">
    <source>
        <dbReference type="Pfam" id="PF00924"/>
    </source>
</evidence>
<evidence type="ECO:0000313" key="11">
    <source>
        <dbReference type="EMBL" id="TGG93218.1"/>
    </source>
</evidence>
<dbReference type="InterPro" id="IPR006685">
    <property type="entry name" value="MscS_channel_2nd"/>
</dbReference>
<dbReference type="PANTHER" id="PTHR30221">
    <property type="entry name" value="SMALL-CONDUCTANCE MECHANOSENSITIVE CHANNEL"/>
    <property type="match status" value="1"/>
</dbReference>
<evidence type="ECO:0000256" key="6">
    <source>
        <dbReference type="ARBA" id="ARBA00023136"/>
    </source>
</evidence>
<dbReference type="SUPFAM" id="SSF82689">
    <property type="entry name" value="Mechanosensitive channel protein MscS (YggB), C-terminal domain"/>
    <property type="match status" value="1"/>
</dbReference>
<keyword evidence="12" id="KW-1185">Reference proteome</keyword>
<protein>
    <recommendedName>
        <fullName evidence="7">Small-conductance mechanosensitive channel</fullName>
    </recommendedName>
</protein>
<comment type="subunit">
    <text evidence="7">Homoheptamer.</text>
</comment>
<dbReference type="Gene3D" id="1.10.287.1260">
    <property type="match status" value="1"/>
</dbReference>
<name>A0A4Z0WFA1_9GAMM</name>
<evidence type="ECO:0000256" key="7">
    <source>
        <dbReference type="RuleBase" id="RU369025"/>
    </source>
</evidence>
<comment type="similarity">
    <text evidence="2 7">Belongs to the MscS (TC 1.A.23) family.</text>
</comment>
<dbReference type="Gene3D" id="3.30.70.100">
    <property type="match status" value="1"/>
</dbReference>
<evidence type="ECO:0000256" key="1">
    <source>
        <dbReference type="ARBA" id="ARBA00004651"/>
    </source>
</evidence>
<dbReference type="PANTHER" id="PTHR30221:SF1">
    <property type="entry name" value="SMALL-CONDUCTANCE MECHANOSENSITIVE CHANNEL"/>
    <property type="match status" value="1"/>
</dbReference>
<comment type="caution">
    <text evidence="7">Lacks conserved residue(s) required for the propagation of feature annotation.</text>
</comment>
<dbReference type="Pfam" id="PF21082">
    <property type="entry name" value="MS_channel_3rd"/>
    <property type="match status" value="1"/>
</dbReference>
<dbReference type="InterPro" id="IPR023408">
    <property type="entry name" value="MscS_beta-dom_sf"/>
</dbReference>
<dbReference type="EMBL" id="SRMF01000003">
    <property type="protein sequence ID" value="TGG93218.1"/>
    <property type="molecule type" value="Genomic_DNA"/>
</dbReference>
<evidence type="ECO:0000259" key="9">
    <source>
        <dbReference type="Pfam" id="PF21082"/>
    </source>
</evidence>
<evidence type="ECO:0000313" key="12">
    <source>
        <dbReference type="Proteomes" id="UP000297475"/>
    </source>
</evidence>
<proteinExistence type="inferred from homology"/>
<keyword evidence="5 7" id="KW-1133">Transmembrane helix</keyword>
<comment type="caution">
    <text evidence="11">The sequence shown here is derived from an EMBL/GenBank/DDBJ whole genome shotgun (WGS) entry which is preliminary data.</text>
</comment>
<dbReference type="RefSeq" id="WP_135482928.1">
    <property type="nucleotide sequence ID" value="NZ_SRMF01000003.1"/>
</dbReference>
<keyword evidence="7" id="KW-0813">Transport</keyword>
<comment type="function">
    <text evidence="7">Mechanosensitive channel that participates in the regulation of osmotic pressure changes within the cell, opening in response to stretch forces in the membrane lipid bilayer, without the need for other proteins. Contributes to normal resistance to hypoosmotic shock. Forms an ion channel of 1.0 nanosiemens conductance with a slight preference for anions.</text>
</comment>
<feature type="transmembrane region" description="Helical" evidence="7">
    <location>
        <begin position="20"/>
        <end position="42"/>
    </location>
</feature>
<dbReference type="OrthoDB" id="9809206at2"/>
<keyword evidence="3" id="KW-1003">Cell membrane</keyword>
<sequence>MPELSSNEFWQNFIMPWAPSVLQAILIFVVGRIAVTLVVKVSDTLIRRTPLDNILIRFVTNVLKVLLMLMVIIAALNPLGVDTTSLIALIGAAGLAIGLAMQDSLKSLASGVMLIVTRPFKEGDFVDTAGTMGVIEQINILYTVMRTGDNKHIIVPNSQIFGRSITNFTTRPTRRVDMTFGISYDSDLKKAKEILQQLVSEDERVLPEPAPAVMVGELNDSSVDLLCRPWVSNADYWGLYWDMQERVKLAFDDAGISIPYPQMDVHVKNPTP</sequence>
<dbReference type="SUPFAM" id="SSF50182">
    <property type="entry name" value="Sm-like ribonucleoproteins"/>
    <property type="match status" value="1"/>
</dbReference>
<dbReference type="InterPro" id="IPR011014">
    <property type="entry name" value="MscS_channel_TM-2"/>
</dbReference>
<keyword evidence="7" id="KW-0997">Cell inner membrane</keyword>
<feature type="transmembrane region" description="Helical" evidence="7">
    <location>
        <begin position="54"/>
        <end position="77"/>
    </location>
</feature>
<keyword evidence="7" id="KW-0406">Ion transport</keyword>
<gene>
    <name evidence="11" type="ORF">E4656_09155</name>
</gene>
<evidence type="ECO:0000256" key="5">
    <source>
        <dbReference type="ARBA" id="ARBA00022989"/>
    </source>
</evidence>
<dbReference type="AlphaFoldDB" id="A0A4Z0WFA1"/>
<dbReference type="InterPro" id="IPR049278">
    <property type="entry name" value="MS_channel_C"/>
</dbReference>
<reference evidence="11 12" key="1">
    <citation type="submission" date="2019-04" db="EMBL/GenBank/DDBJ databases">
        <title>Natronospirillum operosus gen. nov., sp. nov., a haloalkaliphilic satellite isolated from decaying biomass of laboratory culture of cyanobacterium Geitlerinema sp. and proposal of Natronospirillaceae fam. nov. and Saccharospirillaceae fam. nov.</title>
        <authorList>
            <person name="Kevbrin V."/>
            <person name="Boltyanskaya Y."/>
            <person name="Koziaeva V."/>
            <person name="Grouzdev D.S."/>
            <person name="Park M."/>
            <person name="Cho J."/>
        </authorList>
    </citation>
    <scope>NUCLEOTIDE SEQUENCE [LARGE SCALE GENOMIC DNA]</scope>
    <source>
        <strain evidence="11 12">G-116</strain>
    </source>
</reference>
<dbReference type="Pfam" id="PF00924">
    <property type="entry name" value="MS_channel_2nd"/>
    <property type="match status" value="1"/>
</dbReference>
<organism evidence="11 12">
    <name type="scientific">Natronospirillum operosum</name>
    <dbReference type="NCBI Taxonomy" id="2759953"/>
    <lineage>
        <taxon>Bacteria</taxon>
        <taxon>Pseudomonadati</taxon>
        <taxon>Pseudomonadota</taxon>
        <taxon>Gammaproteobacteria</taxon>
        <taxon>Oceanospirillales</taxon>
        <taxon>Natronospirillaceae</taxon>
        <taxon>Natronospirillum</taxon>
    </lineage>
</organism>
<dbReference type="Gene3D" id="2.30.30.60">
    <property type="match status" value="1"/>
</dbReference>
<keyword evidence="4 7" id="KW-0812">Transmembrane</keyword>
<evidence type="ECO:0000259" key="10">
    <source>
        <dbReference type="Pfam" id="PF21088"/>
    </source>
</evidence>
<dbReference type="GO" id="GO:0005886">
    <property type="term" value="C:plasma membrane"/>
    <property type="evidence" value="ECO:0007669"/>
    <property type="project" value="UniProtKB-SubCell"/>
</dbReference>
<dbReference type="GO" id="GO:0008381">
    <property type="term" value="F:mechanosensitive monoatomic ion channel activity"/>
    <property type="evidence" value="ECO:0007669"/>
    <property type="project" value="InterPro"/>
</dbReference>
<keyword evidence="7" id="KW-0407">Ion channel</keyword>
<accession>A0A4Z0WFA1</accession>
<dbReference type="InterPro" id="IPR045275">
    <property type="entry name" value="MscS_archaea/bacteria_type"/>
</dbReference>
<feature type="domain" description="Mechanosensitive ion channel MscS C-terminal" evidence="9">
    <location>
        <begin position="176"/>
        <end position="258"/>
    </location>
</feature>
<dbReference type="SUPFAM" id="SSF82861">
    <property type="entry name" value="Mechanosensitive channel protein MscS (YggB), transmembrane region"/>
    <property type="match status" value="1"/>
</dbReference>
<dbReference type="Proteomes" id="UP000297475">
    <property type="component" value="Unassembled WGS sequence"/>
</dbReference>
<keyword evidence="6 7" id="KW-0472">Membrane</keyword>
<dbReference type="InterPro" id="IPR010920">
    <property type="entry name" value="LSM_dom_sf"/>
</dbReference>
<evidence type="ECO:0000256" key="3">
    <source>
        <dbReference type="ARBA" id="ARBA00022475"/>
    </source>
</evidence>
<feature type="domain" description="Mechanosensitive ion channel MscS" evidence="8">
    <location>
        <begin position="103"/>
        <end position="169"/>
    </location>
</feature>
<comment type="subcellular location">
    <subcellularLocation>
        <location evidence="7">Cell inner membrane</location>
        <topology evidence="7">Multi-pass membrane protein</topology>
    </subcellularLocation>
    <subcellularLocation>
        <location evidence="1">Cell membrane</location>
        <topology evidence="1">Multi-pass membrane protein</topology>
    </subcellularLocation>
</comment>
<dbReference type="InterPro" id="IPR011066">
    <property type="entry name" value="MscS_channel_C_sf"/>
</dbReference>
<dbReference type="InterPro" id="IPR049142">
    <property type="entry name" value="MS_channel_1st"/>
</dbReference>
<feature type="transmembrane region" description="Helical" evidence="7">
    <location>
        <begin position="83"/>
        <end position="101"/>
    </location>
</feature>
<dbReference type="Pfam" id="PF21088">
    <property type="entry name" value="MS_channel_1st"/>
    <property type="match status" value="1"/>
</dbReference>
<feature type="domain" description="Mechanosensitive ion channel transmembrane helices 2/3" evidence="10">
    <location>
        <begin position="61"/>
        <end position="102"/>
    </location>
</feature>